<protein>
    <submittedName>
        <fullName evidence="1">DUF4936 family protein</fullName>
    </submittedName>
</protein>
<sequence length="92" mass="10750">MHCYVYFKAHLNNQTAVLQCLTRLQTSLRQLGLKPEVQKRPNAHDGIETWMEIYRDIPEDFEETLAKTVSQSGLYSHIIGKRHLEYFVTVTV</sequence>
<proteinExistence type="predicted"/>
<accession>A0ABY9RCK6</accession>
<dbReference type="Pfam" id="PF16290">
    <property type="entry name" value="DUF4936"/>
    <property type="match status" value="1"/>
</dbReference>
<dbReference type="Proteomes" id="UP001181355">
    <property type="component" value="Chromosome"/>
</dbReference>
<evidence type="ECO:0000313" key="2">
    <source>
        <dbReference type="Proteomes" id="UP001181355"/>
    </source>
</evidence>
<evidence type="ECO:0000313" key="1">
    <source>
        <dbReference type="EMBL" id="WMW78899.1"/>
    </source>
</evidence>
<keyword evidence="2" id="KW-1185">Reference proteome</keyword>
<name>A0ABY9RCK6_9BURK</name>
<organism evidence="1 2">
    <name type="scientific">Undibacterium cyanobacteriorum</name>
    <dbReference type="NCBI Taxonomy" id="3073561"/>
    <lineage>
        <taxon>Bacteria</taxon>
        <taxon>Pseudomonadati</taxon>
        <taxon>Pseudomonadota</taxon>
        <taxon>Betaproteobacteria</taxon>
        <taxon>Burkholderiales</taxon>
        <taxon>Oxalobacteraceae</taxon>
        <taxon>Undibacterium</taxon>
    </lineage>
</organism>
<dbReference type="InterPro" id="IPR032556">
    <property type="entry name" value="DUF4936"/>
</dbReference>
<dbReference type="RefSeq" id="WP_309480401.1">
    <property type="nucleotide sequence ID" value="NZ_CP133720.1"/>
</dbReference>
<reference evidence="1" key="1">
    <citation type="submission" date="2023-09" db="EMBL/GenBank/DDBJ databases">
        <title>Undibacterium sp. 20NA77.5 isolated from freshwater.</title>
        <authorList>
            <person name="Le V."/>
            <person name="Ko S.-R."/>
            <person name="Ahn C.-Y."/>
            <person name="Oh H.-M."/>
        </authorList>
    </citation>
    <scope>NUCLEOTIDE SEQUENCE</scope>
    <source>
        <strain evidence="1">20NA77.5</strain>
    </source>
</reference>
<gene>
    <name evidence="1" type="ORF">RF679_09485</name>
</gene>
<dbReference type="EMBL" id="CP133720">
    <property type="protein sequence ID" value="WMW78899.1"/>
    <property type="molecule type" value="Genomic_DNA"/>
</dbReference>